<evidence type="ECO:0000256" key="1">
    <source>
        <dbReference type="SAM" id="SignalP"/>
    </source>
</evidence>
<name>A0A835W297_CHLIN</name>
<gene>
    <name evidence="2" type="ORF">HXX76_008464</name>
</gene>
<feature type="chain" id="PRO_5032444361" description="GPI mannosyltransferase 2" evidence="1">
    <location>
        <begin position="25"/>
        <end position="272"/>
    </location>
</feature>
<sequence length="272" mass="28018">MAAALHLLRAFLLASELLLVATHAKVLCCVGAPYPEPYLRAQRFRYFAWNLASVQAAYLAAEPGLRQLDRIRTSAAAAAAAANSGYLHTSRSHCAASYSRGNGTDSSAGAARAPARSNQSAAVAAAAASTLPTLCTGAPGGDLDACSSNGTYVGVGSADPLLCPVPEPVCDSGAKRQAGGGRVADSLPQLLQLRALTAAVVMGHTALHLFYITAWERPHARQVVAMSAVRSRRERLRRFPAAQVALYCAGTGFDIAAHLALAGALALALAAA</sequence>
<proteinExistence type="predicted"/>
<reference evidence="2" key="1">
    <citation type="journal article" date="2020" name="bioRxiv">
        <title>Comparative genomics of Chlamydomonas.</title>
        <authorList>
            <person name="Craig R.J."/>
            <person name="Hasan A.R."/>
            <person name="Ness R.W."/>
            <person name="Keightley P.D."/>
        </authorList>
    </citation>
    <scope>NUCLEOTIDE SEQUENCE</scope>
    <source>
        <strain evidence="2">SAG 7.73</strain>
    </source>
</reference>
<organism evidence="2 3">
    <name type="scientific">Chlamydomonas incerta</name>
    <dbReference type="NCBI Taxonomy" id="51695"/>
    <lineage>
        <taxon>Eukaryota</taxon>
        <taxon>Viridiplantae</taxon>
        <taxon>Chlorophyta</taxon>
        <taxon>core chlorophytes</taxon>
        <taxon>Chlorophyceae</taxon>
        <taxon>CS clade</taxon>
        <taxon>Chlamydomonadales</taxon>
        <taxon>Chlamydomonadaceae</taxon>
        <taxon>Chlamydomonas</taxon>
    </lineage>
</organism>
<feature type="signal peptide" evidence="1">
    <location>
        <begin position="1"/>
        <end position="24"/>
    </location>
</feature>
<dbReference type="EMBL" id="JAEHOC010000019">
    <property type="protein sequence ID" value="KAG2433406.1"/>
    <property type="molecule type" value="Genomic_DNA"/>
</dbReference>
<keyword evidence="3" id="KW-1185">Reference proteome</keyword>
<keyword evidence="1" id="KW-0732">Signal</keyword>
<dbReference type="Proteomes" id="UP000650467">
    <property type="component" value="Unassembled WGS sequence"/>
</dbReference>
<protein>
    <recommendedName>
        <fullName evidence="4">GPI mannosyltransferase 2</fullName>
    </recommendedName>
</protein>
<dbReference type="OrthoDB" id="10660913at2759"/>
<evidence type="ECO:0008006" key="4">
    <source>
        <dbReference type="Google" id="ProtNLM"/>
    </source>
</evidence>
<comment type="caution">
    <text evidence="2">The sequence shown here is derived from an EMBL/GenBank/DDBJ whole genome shotgun (WGS) entry which is preliminary data.</text>
</comment>
<accession>A0A835W297</accession>
<evidence type="ECO:0000313" key="2">
    <source>
        <dbReference type="EMBL" id="KAG2433406.1"/>
    </source>
</evidence>
<evidence type="ECO:0000313" key="3">
    <source>
        <dbReference type="Proteomes" id="UP000650467"/>
    </source>
</evidence>
<dbReference type="AlphaFoldDB" id="A0A835W297"/>